<protein>
    <recommendedName>
        <fullName evidence="3">CCHC-type domain-containing protein</fullName>
    </recommendedName>
</protein>
<dbReference type="AlphaFoldDB" id="A0A843WJJ1"/>
<reference evidence="1" key="1">
    <citation type="submission" date="2017-07" db="EMBL/GenBank/DDBJ databases">
        <title>Taro Niue Genome Assembly and Annotation.</title>
        <authorList>
            <person name="Atibalentja N."/>
            <person name="Keating K."/>
            <person name="Fields C.J."/>
        </authorList>
    </citation>
    <scope>NUCLEOTIDE SEQUENCE</scope>
    <source>
        <strain evidence="1">Niue_2</strain>
        <tissue evidence="1">Leaf</tissue>
    </source>
</reference>
<evidence type="ECO:0000313" key="1">
    <source>
        <dbReference type="EMBL" id="MQM06828.1"/>
    </source>
</evidence>
<dbReference type="EMBL" id="NMUH01003720">
    <property type="protein sequence ID" value="MQM06828.1"/>
    <property type="molecule type" value="Genomic_DNA"/>
</dbReference>
<keyword evidence="2" id="KW-1185">Reference proteome</keyword>
<comment type="caution">
    <text evidence="1">The sequence shown here is derived from an EMBL/GenBank/DDBJ whole genome shotgun (WGS) entry which is preliminary data.</text>
</comment>
<dbReference type="Proteomes" id="UP000652761">
    <property type="component" value="Unassembled WGS sequence"/>
</dbReference>
<dbReference type="Gene3D" id="4.10.60.10">
    <property type="entry name" value="Zinc finger, CCHC-type"/>
    <property type="match status" value="1"/>
</dbReference>
<name>A0A843WJJ1_COLES</name>
<accession>A0A843WJJ1</accession>
<organism evidence="1 2">
    <name type="scientific">Colocasia esculenta</name>
    <name type="common">Wild taro</name>
    <name type="synonym">Arum esculentum</name>
    <dbReference type="NCBI Taxonomy" id="4460"/>
    <lineage>
        <taxon>Eukaryota</taxon>
        <taxon>Viridiplantae</taxon>
        <taxon>Streptophyta</taxon>
        <taxon>Embryophyta</taxon>
        <taxon>Tracheophyta</taxon>
        <taxon>Spermatophyta</taxon>
        <taxon>Magnoliopsida</taxon>
        <taxon>Liliopsida</taxon>
        <taxon>Araceae</taxon>
        <taxon>Aroideae</taxon>
        <taxon>Colocasieae</taxon>
        <taxon>Colocasia</taxon>
    </lineage>
</organism>
<proteinExistence type="predicted"/>
<gene>
    <name evidence="1" type="ORF">Taro_039659</name>
</gene>
<evidence type="ECO:0000313" key="2">
    <source>
        <dbReference type="Proteomes" id="UP000652761"/>
    </source>
</evidence>
<evidence type="ECO:0008006" key="3">
    <source>
        <dbReference type="Google" id="ProtNLM"/>
    </source>
</evidence>
<sequence>MFQAMTSHGKCGARARDYEQRRKVKKFVMRLKPSLRTRLLESDPRTLDEALNTAKSTPQSVVSTASEKPKCVHCGKRHGADLCWKKAGRCLKCGGKDHRIRECSRLKKFIP</sequence>
<dbReference type="OrthoDB" id="2008713at2759"/>